<dbReference type="EMBL" id="JAPDRQ010000006">
    <property type="protein sequence ID" value="KAJ9663852.1"/>
    <property type="molecule type" value="Genomic_DNA"/>
</dbReference>
<accession>A0ACC3AJD2</accession>
<gene>
    <name evidence="1" type="ORF">H2198_000612</name>
</gene>
<comment type="caution">
    <text evidence="1">The sequence shown here is derived from an EMBL/GenBank/DDBJ whole genome shotgun (WGS) entry which is preliminary data.</text>
</comment>
<sequence length="361" mass="39126">MAPDPVTVAIIGTGLIGPRHAQTVLEDPNTILTAIVDPLPHGEQIAQRFNVPWHKSISSLIASTDKPLAAIICTPNHTHVPIALDLVSAGIHVLVEKPISVDISSGETLICAARNKGVNLLVGHHRRFNPYVVAAKEVIYSGRLGAITAVNGMWTTYKPPSYFDPPGDWRRDGVKGGVVMINLIHDVDLLQALAGPITRVYAEGTPKRRGFDAEEGAAITFRFESGAVGSFLLCDNVPSPHNFEAGTGENPLLPKVGKDFYRIFGTEGMLSVPDLTVWSYGVQKSWQEVMRMETADVDEGIVPFKAQLTHFVKVVRRGEEPQCSGEMGLAALKVCEAVKESLRTGMPVRISRRSVVENSAI</sequence>
<protein>
    <submittedName>
        <fullName evidence="1">Uncharacterized protein</fullName>
    </submittedName>
</protein>
<keyword evidence="2" id="KW-1185">Reference proteome</keyword>
<name>A0ACC3AJD2_9EURO</name>
<dbReference type="Proteomes" id="UP001172386">
    <property type="component" value="Unassembled WGS sequence"/>
</dbReference>
<organism evidence="1 2">
    <name type="scientific">Neophaeococcomyces mojaviensis</name>
    <dbReference type="NCBI Taxonomy" id="3383035"/>
    <lineage>
        <taxon>Eukaryota</taxon>
        <taxon>Fungi</taxon>
        <taxon>Dikarya</taxon>
        <taxon>Ascomycota</taxon>
        <taxon>Pezizomycotina</taxon>
        <taxon>Eurotiomycetes</taxon>
        <taxon>Chaetothyriomycetidae</taxon>
        <taxon>Chaetothyriales</taxon>
        <taxon>Chaetothyriales incertae sedis</taxon>
        <taxon>Neophaeococcomyces</taxon>
    </lineage>
</organism>
<evidence type="ECO:0000313" key="1">
    <source>
        <dbReference type="EMBL" id="KAJ9663852.1"/>
    </source>
</evidence>
<evidence type="ECO:0000313" key="2">
    <source>
        <dbReference type="Proteomes" id="UP001172386"/>
    </source>
</evidence>
<proteinExistence type="predicted"/>
<reference evidence="1" key="1">
    <citation type="submission" date="2022-10" db="EMBL/GenBank/DDBJ databases">
        <title>Culturing micro-colonial fungi from biological soil crusts in the Mojave desert and describing Neophaeococcomyces mojavensis, and introducing the new genera and species Taxawa tesnikishii.</title>
        <authorList>
            <person name="Kurbessoian T."/>
            <person name="Stajich J.E."/>
        </authorList>
    </citation>
    <scope>NUCLEOTIDE SEQUENCE</scope>
    <source>
        <strain evidence="1">JES_112</strain>
    </source>
</reference>